<keyword evidence="5" id="KW-0547">Nucleotide-binding</keyword>
<dbReference type="PANTHER" id="PTHR33571">
    <property type="entry name" value="SSL8005 PROTEIN"/>
    <property type="match status" value="1"/>
</dbReference>
<dbReference type="NCBIfam" id="NF047752">
    <property type="entry name" value="MntA_antitoxin"/>
    <property type="match status" value="1"/>
</dbReference>
<keyword evidence="10" id="KW-1185">Reference proteome</keyword>
<evidence type="ECO:0000256" key="3">
    <source>
        <dbReference type="ARBA" id="ARBA00022695"/>
    </source>
</evidence>
<dbReference type="GO" id="GO:0005524">
    <property type="term" value="F:ATP binding"/>
    <property type="evidence" value="ECO:0007669"/>
    <property type="project" value="UniProtKB-KW"/>
</dbReference>
<dbReference type="Gene3D" id="3.30.460.10">
    <property type="entry name" value="Beta Polymerase, domain 2"/>
    <property type="match status" value="1"/>
</dbReference>
<dbReference type="PANTHER" id="PTHR33571:SF14">
    <property type="entry name" value="PROTEIN ADENYLYLTRANSFERASE MJ0435-RELATED"/>
    <property type="match status" value="1"/>
</dbReference>
<dbReference type="SUPFAM" id="SSF81301">
    <property type="entry name" value="Nucleotidyltransferase"/>
    <property type="match status" value="1"/>
</dbReference>
<dbReference type="Pfam" id="PF18765">
    <property type="entry name" value="Polbeta"/>
    <property type="match status" value="1"/>
</dbReference>
<name>A0A6N7RQ97_9ACTN</name>
<evidence type="ECO:0000256" key="6">
    <source>
        <dbReference type="ARBA" id="ARBA00022840"/>
    </source>
</evidence>
<protein>
    <recommendedName>
        <fullName evidence="8">Polymerase beta nucleotidyltransferase domain-containing protein</fullName>
    </recommendedName>
</protein>
<evidence type="ECO:0000256" key="2">
    <source>
        <dbReference type="ARBA" id="ARBA00022679"/>
    </source>
</evidence>
<dbReference type="CDD" id="cd05403">
    <property type="entry name" value="NT_KNTase_like"/>
    <property type="match status" value="1"/>
</dbReference>
<evidence type="ECO:0000259" key="8">
    <source>
        <dbReference type="Pfam" id="PF18765"/>
    </source>
</evidence>
<organism evidence="9 10">
    <name type="scientific">Eggerthella guodeyinii</name>
    <dbReference type="NCBI Taxonomy" id="2690837"/>
    <lineage>
        <taxon>Bacteria</taxon>
        <taxon>Bacillati</taxon>
        <taxon>Actinomycetota</taxon>
        <taxon>Coriobacteriia</taxon>
        <taxon>Eggerthellales</taxon>
        <taxon>Eggerthellaceae</taxon>
        <taxon>Eggerthella</taxon>
    </lineage>
</organism>
<reference evidence="10" key="1">
    <citation type="submission" date="2019-08" db="EMBL/GenBank/DDBJ databases">
        <title>Arthrobacter sp. nov., isolated from plateau pika and Tibetan wild ass.</title>
        <authorList>
            <person name="Ge Y."/>
        </authorList>
    </citation>
    <scope>NUCLEOTIDE SEQUENCE [LARGE SCALE GENOMIC DNA]</scope>
    <source>
        <strain evidence="10">HF-4214</strain>
    </source>
</reference>
<dbReference type="GO" id="GO:0046872">
    <property type="term" value="F:metal ion binding"/>
    <property type="evidence" value="ECO:0007669"/>
    <property type="project" value="UniProtKB-KW"/>
</dbReference>
<keyword evidence="6" id="KW-0067">ATP-binding</keyword>
<dbReference type="InterPro" id="IPR043519">
    <property type="entry name" value="NT_sf"/>
</dbReference>
<dbReference type="AlphaFoldDB" id="A0A6N7RQ97"/>
<comment type="cofactor">
    <cofactor evidence="1">
        <name>Mg(2+)</name>
        <dbReference type="ChEBI" id="CHEBI:18420"/>
    </cofactor>
</comment>
<evidence type="ECO:0000256" key="7">
    <source>
        <dbReference type="ARBA" id="ARBA00022842"/>
    </source>
</evidence>
<evidence type="ECO:0000256" key="4">
    <source>
        <dbReference type="ARBA" id="ARBA00022723"/>
    </source>
</evidence>
<proteinExistence type="predicted"/>
<evidence type="ECO:0000313" key="10">
    <source>
        <dbReference type="Proteomes" id="UP000438093"/>
    </source>
</evidence>
<dbReference type="GO" id="GO:0016779">
    <property type="term" value="F:nucleotidyltransferase activity"/>
    <property type="evidence" value="ECO:0007669"/>
    <property type="project" value="UniProtKB-KW"/>
</dbReference>
<evidence type="ECO:0000256" key="5">
    <source>
        <dbReference type="ARBA" id="ARBA00022741"/>
    </source>
</evidence>
<comment type="caution">
    <text evidence="9">The sequence shown here is derived from an EMBL/GenBank/DDBJ whole genome shotgun (WGS) entry which is preliminary data.</text>
</comment>
<evidence type="ECO:0000256" key="1">
    <source>
        <dbReference type="ARBA" id="ARBA00001946"/>
    </source>
</evidence>
<dbReference type="Proteomes" id="UP000438093">
    <property type="component" value="Unassembled WGS sequence"/>
</dbReference>
<sequence length="113" mass="12679">MIQCRSSGGLFSRRCSMTNVQSISRAVQETAQRYPIRSAALFGSYARGENREDSDVDILIETDGTFSLLDAARFRRELSEALDVDIDVVSARSLEGSFARHVVRDQVVLYERS</sequence>
<keyword evidence="4" id="KW-0479">Metal-binding</keyword>
<accession>A0A6N7RQ97</accession>
<dbReference type="InterPro" id="IPR052038">
    <property type="entry name" value="Type-VII_TA_antitoxin"/>
</dbReference>
<dbReference type="InterPro" id="IPR041633">
    <property type="entry name" value="Polbeta"/>
</dbReference>
<dbReference type="EMBL" id="VTFY01000011">
    <property type="protein sequence ID" value="MRX83416.1"/>
    <property type="molecule type" value="Genomic_DNA"/>
</dbReference>
<gene>
    <name evidence="9" type="ORF">GJG86_13080</name>
</gene>
<feature type="domain" description="Polymerase beta nucleotidyltransferase" evidence="8">
    <location>
        <begin position="27"/>
        <end position="113"/>
    </location>
</feature>
<keyword evidence="2" id="KW-0808">Transferase</keyword>
<evidence type="ECO:0000313" key="9">
    <source>
        <dbReference type="EMBL" id="MRX83416.1"/>
    </source>
</evidence>
<keyword evidence="7" id="KW-0460">Magnesium</keyword>
<keyword evidence="3" id="KW-0548">Nucleotidyltransferase</keyword>